<evidence type="ECO:0000313" key="2">
    <source>
        <dbReference type="Proteomes" id="UP001165186"/>
    </source>
</evidence>
<organism evidence="1 2">
    <name type="scientific">Neofusicoccum parvum</name>
    <dbReference type="NCBI Taxonomy" id="310453"/>
    <lineage>
        <taxon>Eukaryota</taxon>
        <taxon>Fungi</taxon>
        <taxon>Dikarya</taxon>
        <taxon>Ascomycota</taxon>
        <taxon>Pezizomycotina</taxon>
        <taxon>Dothideomycetes</taxon>
        <taxon>Dothideomycetes incertae sedis</taxon>
        <taxon>Botryosphaeriales</taxon>
        <taxon>Botryosphaeriaceae</taxon>
        <taxon>Neofusicoccum</taxon>
    </lineage>
</organism>
<dbReference type="Proteomes" id="UP001165186">
    <property type="component" value="Unassembled WGS sequence"/>
</dbReference>
<gene>
    <name evidence="1" type="primary">g10413</name>
    <name evidence="1" type="ORF">NpPPO83_00010413</name>
</gene>
<proteinExistence type="predicted"/>
<accession>A0ACB5RV57</accession>
<comment type="caution">
    <text evidence="1">The sequence shown here is derived from an EMBL/GenBank/DDBJ whole genome shotgun (WGS) entry which is preliminary data.</text>
</comment>
<dbReference type="EMBL" id="BSXG01000013">
    <property type="protein sequence ID" value="GME24389.1"/>
    <property type="molecule type" value="Genomic_DNA"/>
</dbReference>
<evidence type="ECO:0000313" key="1">
    <source>
        <dbReference type="EMBL" id="GME24389.1"/>
    </source>
</evidence>
<keyword evidence="2" id="KW-1185">Reference proteome</keyword>
<reference evidence="1" key="1">
    <citation type="submission" date="2024-09" db="EMBL/GenBank/DDBJ databases">
        <title>Draft Genome Sequences of Neofusicoccum parvum.</title>
        <authorList>
            <person name="Ashida A."/>
            <person name="Camagna M."/>
            <person name="Tanaka A."/>
            <person name="Takemoto D."/>
        </authorList>
    </citation>
    <scope>NUCLEOTIDE SEQUENCE</scope>
    <source>
        <strain evidence="1">PPO83</strain>
    </source>
</reference>
<protein>
    <submittedName>
        <fullName evidence="1">Uncharacterized protein</fullName>
    </submittedName>
</protein>
<sequence length="79" mass="8393">MCPTLNTLANHDYISRDGITTFAEVANAVQTGFGFGFGLSVFLSAFGLLVAGDLVSGKYSIDGADDRVFEIDGSIIRQE</sequence>
<name>A0ACB5RV57_9PEZI</name>